<dbReference type="VEuPathDB" id="FungiDB:CC77DRAFT_997014"/>
<comment type="caution">
    <text evidence="2">The sequence shown here is derived from an EMBL/GenBank/DDBJ whole genome shotgun (WGS) entry which is preliminary data.</text>
</comment>
<gene>
    <name evidence="2" type="ORF">AA0117_g6205</name>
</gene>
<feature type="region of interest" description="Disordered" evidence="1">
    <location>
        <begin position="1"/>
        <end position="22"/>
    </location>
</feature>
<feature type="compositionally biased region" description="Basic and acidic residues" evidence="1">
    <location>
        <begin position="86"/>
        <end position="97"/>
    </location>
</feature>
<sequence>MPSLAFWKSSKADPTKTPLLTENVATEQPSILIPLVAKDLDLNPDGEDSGVFLFDDDAMPLQSPRPDLVSETEPLIASPSAAEQDLSTRESEQEVHSKVKNYSKKLISTDNDDPPVPPPKSSPSGQLQCATAADESRAIVNEERSEASQQAQEKLPKQLEPLSASPEQSISQENPLKRPVPSTMDKTSTQSHDRDSGVYVSDDENLPPQSRPASLALSDFNQRSRNASVASKHTASASTSSPRQRTDSIARLKRPAELNLGANPVSDSSKPRSELEKRYDLIRNSKTQSKAALRSPTALLQERLNMSTKKERVEEEKTRVFTPPRQTTNGCWLPGPGAQVDAFTSTSVRARTEAEGRPAWWCKVDKLVVFDGIDVNSEGDMKIYTRTSKGLSIARRRGDMETIVIPMDCAHCQEMLNRHEWKYDMRVCKRSVCWDCKERCKWELEQEQLVHEETAAKADGNRYRADSVLQDEEPEEEHMMQKIGIEQERSMSPIEAIGGIEERLESRTVVA</sequence>
<dbReference type="Proteomes" id="UP000291422">
    <property type="component" value="Unassembled WGS sequence"/>
</dbReference>
<feature type="compositionally biased region" description="Polar residues" evidence="1">
    <location>
        <begin position="165"/>
        <end position="174"/>
    </location>
</feature>
<feature type="compositionally biased region" description="Basic and acidic residues" evidence="1">
    <location>
        <begin position="134"/>
        <end position="146"/>
    </location>
</feature>
<evidence type="ECO:0000313" key="2">
    <source>
        <dbReference type="EMBL" id="RYN75446.1"/>
    </source>
</evidence>
<dbReference type="AlphaFoldDB" id="A0A4Q4NHP0"/>
<evidence type="ECO:0000256" key="1">
    <source>
        <dbReference type="SAM" id="MobiDB-lite"/>
    </source>
</evidence>
<protein>
    <submittedName>
        <fullName evidence="2">Uncharacterized protein</fullName>
    </submittedName>
</protein>
<feature type="compositionally biased region" description="Low complexity" evidence="1">
    <location>
        <begin position="227"/>
        <end position="241"/>
    </location>
</feature>
<evidence type="ECO:0000313" key="3">
    <source>
        <dbReference type="Proteomes" id="UP000291422"/>
    </source>
</evidence>
<dbReference type="EMBL" id="PDXD01000014">
    <property type="protein sequence ID" value="RYN75446.1"/>
    <property type="molecule type" value="Genomic_DNA"/>
</dbReference>
<reference evidence="3" key="1">
    <citation type="journal article" date="2019" name="bioRxiv">
        <title>Genomics, evolutionary history and diagnostics of the Alternaria alternata species group including apple and Asian pear pathotypes.</title>
        <authorList>
            <person name="Armitage A.D."/>
            <person name="Cockerton H.M."/>
            <person name="Sreenivasaprasad S."/>
            <person name="Woodhall J.W."/>
            <person name="Lane C.R."/>
            <person name="Harrison R.J."/>
            <person name="Clarkson J.P."/>
        </authorList>
    </citation>
    <scope>NUCLEOTIDE SEQUENCE [LARGE SCALE GENOMIC DNA]</scope>
    <source>
        <strain evidence="3">FERA 1177</strain>
    </source>
</reference>
<feature type="compositionally biased region" description="Basic and acidic residues" evidence="1">
    <location>
        <begin position="308"/>
        <end position="319"/>
    </location>
</feature>
<feature type="region of interest" description="Disordered" evidence="1">
    <location>
        <begin position="308"/>
        <end position="335"/>
    </location>
</feature>
<name>A0A4Q4NHP0_ALTAL</name>
<organism evidence="2 3">
    <name type="scientific">Alternaria alternata</name>
    <name type="common">Alternaria rot fungus</name>
    <name type="synonym">Torula alternata</name>
    <dbReference type="NCBI Taxonomy" id="5599"/>
    <lineage>
        <taxon>Eukaryota</taxon>
        <taxon>Fungi</taxon>
        <taxon>Dikarya</taxon>
        <taxon>Ascomycota</taxon>
        <taxon>Pezizomycotina</taxon>
        <taxon>Dothideomycetes</taxon>
        <taxon>Pleosporomycetidae</taxon>
        <taxon>Pleosporales</taxon>
        <taxon>Pleosporineae</taxon>
        <taxon>Pleosporaceae</taxon>
        <taxon>Alternaria</taxon>
        <taxon>Alternaria sect. Alternaria</taxon>
        <taxon>Alternaria alternata complex</taxon>
    </lineage>
</organism>
<accession>A0A4Q4NHP0</accession>
<proteinExistence type="predicted"/>
<feature type="region of interest" description="Disordered" evidence="1">
    <location>
        <begin position="44"/>
        <end position="275"/>
    </location>
</feature>
<feature type="compositionally biased region" description="Acidic residues" evidence="1">
    <location>
        <begin position="44"/>
        <end position="58"/>
    </location>
</feature>
<feature type="compositionally biased region" description="Basic and acidic residues" evidence="1">
    <location>
        <begin position="244"/>
        <end position="256"/>
    </location>
</feature>